<dbReference type="SMART" id="SM00233">
    <property type="entry name" value="PH"/>
    <property type="match status" value="2"/>
</dbReference>
<dbReference type="Proteomes" id="UP000694546">
    <property type="component" value="Chromosome 7"/>
</dbReference>
<evidence type="ECO:0000313" key="8">
    <source>
        <dbReference type="Ensembl" id="ENSGMOP00000052014.1"/>
    </source>
</evidence>
<keyword evidence="4" id="KW-0862">Zinc</keyword>
<dbReference type="Pfam" id="PF13901">
    <property type="entry name" value="RH_dom"/>
    <property type="match status" value="1"/>
</dbReference>
<keyword evidence="2" id="KW-0677">Repeat</keyword>
<keyword evidence="9" id="KW-1185">Reference proteome</keyword>
<dbReference type="SUPFAM" id="SSF50729">
    <property type="entry name" value="PH domain-like"/>
    <property type="match status" value="2"/>
</dbReference>
<feature type="domain" description="PH" evidence="6">
    <location>
        <begin position="317"/>
        <end position="426"/>
    </location>
</feature>
<dbReference type="InterPro" id="IPR002219">
    <property type="entry name" value="PKC_DAG/PE"/>
</dbReference>
<keyword evidence="1" id="KW-0479">Metal-binding</keyword>
<evidence type="ECO:0000256" key="5">
    <source>
        <dbReference type="SAM" id="MobiDB-lite"/>
    </source>
</evidence>
<name>A0A8C5BXB6_GADMO</name>
<dbReference type="Gene3D" id="2.30.29.30">
    <property type="entry name" value="Pleckstrin-homology domain (PH domain)/Phosphotyrosine-binding domain (PTB)"/>
    <property type="match status" value="1"/>
</dbReference>
<dbReference type="Ensembl" id="ENSGMOT00000029639.1">
    <property type="protein sequence ID" value="ENSGMOP00000052014.1"/>
    <property type="gene ID" value="ENSGMOG00000034045.1"/>
</dbReference>
<organism evidence="8 9">
    <name type="scientific">Gadus morhua</name>
    <name type="common">Atlantic cod</name>
    <dbReference type="NCBI Taxonomy" id="8049"/>
    <lineage>
        <taxon>Eukaryota</taxon>
        <taxon>Metazoa</taxon>
        <taxon>Chordata</taxon>
        <taxon>Craniata</taxon>
        <taxon>Vertebrata</taxon>
        <taxon>Euteleostomi</taxon>
        <taxon>Actinopterygii</taxon>
        <taxon>Neopterygii</taxon>
        <taxon>Teleostei</taxon>
        <taxon>Neoteleostei</taxon>
        <taxon>Acanthomorphata</taxon>
        <taxon>Zeiogadaria</taxon>
        <taxon>Gadariae</taxon>
        <taxon>Gadiformes</taxon>
        <taxon>Gadoidei</taxon>
        <taxon>Gadidae</taxon>
        <taxon>Gadus</taxon>
    </lineage>
</organism>
<feature type="domain" description="Phorbol-ester/DAG-type" evidence="7">
    <location>
        <begin position="647"/>
        <end position="700"/>
    </location>
</feature>
<dbReference type="InterPro" id="IPR025258">
    <property type="entry name" value="RH_dom"/>
</dbReference>
<protein>
    <recommendedName>
        <fullName evidence="10">Pleckstrin homology domain-containing family M member 3</fullName>
    </recommendedName>
</protein>
<proteinExistence type="predicted"/>
<evidence type="ECO:0008006" key="10">
    <source>
        <dbReference type="Google" id="ProtNLM"/>
    </source>
</evidence>
<dbReference type="GeneTree" id="ENSGT00940000159743"/>
<evidence type="ECO:0000256" key="3">
    <source>
        <dbReference type="ARBA" id="ARBA00022771"/>
    </source>
</evidence>
<evidence type="ECO:0000313" key="9">
    <source>
        <dbReference type="Proteomes" id="UP000694546"/>
    </source>
</evidence>
<sequence length="730" mass="80933">MKTQPDVTGTIDPGVHSTRRPEHYRWRTGTFVNTRGSNAHPETRSNAAANVWCLLTGERSSELGPMSFAWTGANGLRPGRKWRAQSTNDLASQAQECALECGPVSNAAFRKGHHRSRSDVHYRPSACNDNGRPAAAPQTRAPPTGAPQNAHWDADRDGGRPIVVKQADLERRHGAGWSRCRLQLTPCELRLYGPAHSAGSAPYRLVTAYSLSHCQSVCSPAPLDPAPTSKGPHPAPVAPDARTFHALFFNSTHLHLRAESRREATEWQRLIWERVLASRPLDNGRGATETAAVAVPAVPSQRPSALPLFSPSPRSPDVLKVGVLHLLTEPGAWRAFTFVLSRSVLRAFLTEGRGPVSEPAFRYQLATCLGVEKEGDTRRRPGEPGNTGKAYGNVFKAAFPKEVVVLRAESASEAQSWVEVLGEALELESLRPSQELCQPFSQEDVLQGALSRPQGQQPRGAPQQKAPVTSSFLSILPCLAVEKGLTAQSFRCAGCQGQVGLSGGRAKVCCYSGWYYCPGCHQDNTFLIPARLLHNWDTGQHKVSKQAKEFLEFVYEEPLLDVQRLNPFLYQHCEALSAVLRLRQRLQSLRAYLFSCRAVVAEDLRRRIFPREYLLQHIHLYSIADLQQVIDGKLAPFLSKVIKFASSHVFSCSLCQEKGFICELCKDGQVIYPFQESATKRCKGCDAVFHTECHQKAQPCPRCVRREMHTRHSAFWANEDDDPPDCYQNT</sequence>
<evidence type="ECO:0000259" key="7">
    <source>
        <dbReference type="PROSITE" id="PS50081"/>
    </source>
</evidence>
<dbReference type="SMART" id="SM01175">
    <property type="entry name" value="DUF4206"/>
    <property type="match status" value="1"/>
</dbReference>
<feature type="region of interest" description="Disordered" evidence="5">
    <location>
        <begin position="110"/>
        <end position="159"/>
    </location>
</feature>
<dbReference type="PROSITE" id="PS50081">
    <property type="entry name" value="ZF_DAG_PE_2"/>
    <property type="match status" value="1"/>
</dbReference>
<reference evidence="8" key="1">
    <citation type="submission" date="2025-08" db="UniProtKB">
        <authorList>
            <consortium name="Ensembl"/>
        </authorList>
    </citation>
    <scope>IDENTIFICATION</scope>
</reference>
<dbReference type="PANTHER" id="PTHR12326">
    <property type="entry name" value="PLECKSTRIN HOMOLOGY DOMAIN CONTAINING PROTEIN"/>
    <property type="match status" value="1"/>
</dbReference>
<dbReference type="GO" id="GO:0008270">
    <property type="term" value="F:zinc ion binding"/>
    <property type="evidence" value="ECO:0007669"/>
    <property type="project" value="UniProtKB-KW"/>
</dbReference>
<dbReference type="AlphaFoldDB" id="A0A8C5BXB6"/>
<dbReference type="InterPro" id="IPR051366">
    <property type="entry name" value="DEF8"/>
</dbReference>
<gene>
    <name evidence="8" type="primary">plekhm3</name>
</gene>
<dbReference type="InterPro" id="IPR001849">
    <property type="entry name" value="PH_domain"/>
</dbReference>
<evidence type="ECO:0000256" key="1">
    <source>
        <dbReference type="ARBA" id="ARBA00022723"/>
    </source>
</evidence>
<dbReference type="PROSITE" id="PS50003">
    <property type="entry name" value="PH_DOMAIN"/>
    <property type="match status" value="1"/>
</dbReference>
<evidence type="ECO:0000256" key="2">
    <source>
        <dbReference type="ARBA" id="ARBA00022737"/>
    </source>
</evidence>
<evidence type="ECO:0000256" key="4">
    <source>
        <dbReference type="ARBA" id="ARBA00022833"/>
    </source>
</evidence>
<dbReference type="PANTHER" id="PTHR12326:SF10">
    <property type="entry name" value="PLECKSTRIN HOMOLOGY DOMAIN-CONTAINING FAMILY M MEMBER 3"/>
    <property type="match status" value="1"/>
</dbReference>
<reference evidence="8" key="2">
    <citation type="submission" date="2025-09" db="UniProtKB">
        <authorList>
            <consortium name="Ensembl"/>
        </authorList>
    </citation>
    <scope>IDENTIFICATION</scope>
</reference>
<accession>A0A8C5BXB6</accession>
<feature type="compositionally biased region" description="Low complexity" evidence="5">
    <location>
        <begin position="131"/>
        <end position="148"/>
    </location>
</feature>
<dbReference type="InterPro" id="IPR011993">
    <property type="entry name" value="PH-like_dom_sf"/>
</dbReference>
<evidence type="ECO:0000259" key="6">
    <source>
        <dbReference type="PROSITE" id="PS50003"/>
    </source>
</evidence>
<keyword evidence="3" id="KW-0863">Zinc-finger</keyword>